<dbReference type="InterPro" id="IPR054501">
    <property type="entry name" value="NCH2"/>
</dbReference>
<proteinExistence type="predicted"/>
<organism evidence="2">
    <name type="scientific">Woronichinia naegeliana WA131</name>
    <dbReference type="NCBI Taxonomy" id="2824559"/>
    <lineage>
        <taxon>Bacteria</taxon>
        <taxon>Bacillati</taxon>
        <taxon>Cyanobacteriota</taxon>
        <taxon>Cyanophyceae</taxon>
        <taxon>Synechococcales</taxon>
        <taxon>Coelosphaeriaceae</taxon>
        <taxon>Woronichinia</taxon>
    </lineage>
</organism>
<reference evidence="2" key="1">
    <citation type="submission" date="2021-04" db="EMBL/GenBank/DDBJ databases">
        <title>Genome sequence of Woronichinia naegeliana from Washington state freshwater lake bloom.</title>
        <authorList>
            <person name="Dreher T.W."/>
        </authorList>
    </citation>
    <scope>NUCLEOTIDE SEQUENCE</scope>
    <source>
        <strain evidence="2">WA131</strain>
    </source>
</reference>
<sequence>MNNTEKESNQEYAIALANVNTNANHIANHIANDIGIAIVNAFAFAYINHIVKVRKIFIELANLFAQDQIFSRVNIAQLIADLEDLEQLIPKNHIDINRKEHQKFVDKLFKIWNIAFALTPELLNLSNAEFEEIDNHYFHINRLILDCKKVAVNISPSVWQEIEDRMLRVP</sequence>
<accession>A0A977L3T9</accession>
<dbReference type="AlphaFoldDB" id="A0A977L3T9"/>
<dbReference type="Proteomes" id="UP001065613">
    <property type="component" value="Chromosome"/>
</dbReference>
<dbReference type="EMBL" id="CP073041">
    <property type="protein sequence ID" value="UXE63555.1"/>
    <property type="molecule type" value="Genomic_DNA"/>
</dbReference>
<evidence type="ECO:0000313" key="2">
    <source>
        <dbReference type="EMBL" id="UXE63555.1"/>
    </source>
</evidence>
<dbReference type="KEGG" id="wna:KA717_13650"/>
<name>A0A977L3T9_9CYAN</name>
<gene>
    <name evidence="2" type="ORF">KA717_13650</name>
</gene>
<dbReference type="Pfam" id="PF22727">
    <property type="entry name" value="NCH2"/>
    <property type="match status" value="1"/>
</dbReference>
<feature type="domain" description="NACHT conflict system C-terminal helical" evidence="1">
    <location>
        <begin position="80"/>
        <end position="168"/>
    </location>
</feature>
<protein>
    <recommendedName>
        <fullName evidence="1">NACHT conflict system C-terminal helical domain-containing protein</fullName>
    </recommendedName>
</protein>
<evidence type="ECO:0000259" key="1">
    <source>
        <dbReference type="Pfam" id="PF22727"/>
    </source>
</evidence>